<feature type="region of interest" description="Disordered" evidence="3">
    <location>
        <begin position="160"/>
        <end position="179"/>
    </location>
</feature>
<dbReference type="InterPro" id="IPR036236">
    <property type="entry name" value="Znf_C2H2_sf"/>
</dbReference>
<evidence type="ECO:0000259" key="4">
    <source>
        <dbReference type="PROSITE" id="PS50157"/>
    </source>
</evidence>
<keyword evidence="6" id="KW-1185">Reference proteome</keyword>
<feature type="domain" description="C2H2-type" evidence="4">
    <location>
        <begin position="292"/>
        <end position="321"/>
    </location>
</feature>
<feature type="compositionally biased region" description="Basic and acidic residues" evidence="3">
    <location>
        <begin position="237"/>
        <end position="251"/>
    </location>
</feature>
<keyword evidence="2" id="KW-0175">Coiled coil</keyword>
<evidence type="ECO:0000256" key="3">
    <source>
        <dbReference type="SAM" id="MobiDB-lite"/>
    </source>
</evidence>
<feature type="coiled-coil region" evidence="2">
    <location>
        <begin position="14"/>
        <end position="83"/>
    </location>
</feature>
<dbReference type="STRING" id="1314674.A0A0D7BMA1"/>
<gene>
    <name evidence="5" type="ORF">CYLTODRAFT_418576</name>
</gene>
<dbReference type="SUPFAM" id="SSF57667">
    <property type="entry name" value="beta-beta-alpha zinc fingers"/>
    <property type="match status" value="2"/>
</dbReference>
<feature type="region of interest" description="Disordered" evidence="3">
    <location>
        <begin position="187"/>
        <end position="266"/>
    </location>
</feature>
<keyword evidence="1" id="KW-0479">Metal-binding</keyword>
<dbReference type="PROSITE" id="PS50157">
    <property type="entry name" value="ZINC_FINGER_C2H2_2"/>
    <property type="match status" value="2"/>
</dbReference>
<feature type="domain" description="C2H2-type" evidence="4">
    <location>
        <begin position="263"/>
        <end position="291"/>
    </location>
</feature>
<feature type="region of interest" description="Disordered" evidence="3">
    <location>
        <begin position="319"/>
        <end position="381"/>
    </location>
</feature>
<feature type="compositionally biased region" description="Low complexity" evidence="3">
    <location>
        <begin position="208"/>
        <end position="221"/>
    </location>
</feature>
<feature type="compositionally biased region" description="Polar residues" evidence="3">
    <location>
        <begin position="335"/>
        <end position="353"/>
    </location>
</feature>
<feature type="compositionally biased region" description="Basic and acidic residues" evidence="3">
    <location>
        <begin position="482"/>
        <end position="492"/>
    </location>
</feature>
<keyword evidence="1" id="KW-0862">Zinc</keyword>
<name>A0A0D7BMA1_9AGAR</name>
<reference evidence="5 6" key="1">
    <citation type="journal article" date="2015" name="Fungal Genet. Biol.">
        <title>Evolution of novel wood decay mechanisms in Agaricales revealed by the genome sequences of Fistulina hepatica and Cylindrobasidium torrendii.</title>
        <authorList>
            <person name="Floudas D."/>
            <person name="Held B.W."/>
            <person name="Riley R."/>
            <person name="Nagy L.G."/>
            <person name="Koehler G."/>
            <person name="Ransdell A.S."/>
            <person name="Younus H."/>
            <person name="Chow J."/>
            <person name="Chiniquy J."/>
            <person name="Lipzen A."/>
            <person name="Tritt A."/>
            <person name="Sun H."/>
            <person name="Haridas S."/>
            <person name="LaButti K."/>
            <person name="Ohm R.A."/>
            <person name="Kues U."/>
            <person name="Blanchette R.A."/>
            <person name="Grigoriev I.V."/>
            <person name="Minto R.E."/>
            <person name="Hibbett D.S."/>
        </authorList>
    </citation>
    <scope>NUCLEOTIDE SEQUENCE [LARGE SCALE GENOMIC DNA]</scope>
    <source>
        <strain evidence="5 6">FP15055 ss-10</strain>
    </source>
</reference>
<sequence>MDLSTFISSIQYKHDGLRQKVEEANRLRDAAVQEEAQAIANAYIRKHSDAKLESERDAVRAKLARTKTQIAELTATLAEHDKKITDVATLHTQWEQQCLAFRSMIGQTLCSDLYPQPMPQTTLTSASVTLVQDTSDEMDETERPPPPLASVPARFRRAPISLEEPEPTPPTIDLLNRGPAAVLITTTELGKRKRGEEAAPTPPKQSTSRGRASVGRVAGGSKRAREMDAGTSSSSDAGKKDDTSKKDREASTSRAPSSRRKGHQCSGCSEYFPYPSTLKAHFNRAHLGLRAYACTFDGCRESYHIKDQLTRHLTTHTTLPQHTATPTSSVGLAPSTRTASEAPSCAGENSPNGLVSAPSVPEISGSSISSGVDEAAEESTRMESQSHFLSCAGDGCALTFADKESLSHHALTHPEKGVAANEDEEMSDLTDLEDDDQRADDNVKPRENKRMRSRPKVSGVAPSIADAETGLFGKEAQTSVDKLPHTCAEEHSQNISSHPQPNEPVGEGHSRDQSSIP</sequence>
<feature type="compositionally biased region" description="Basic and acidic residues" evidence="3">
    <location>
        <begin position="439"/>
        <end position="450"/>
    </location>
</feature>
<dbReference type="EMBL" id="KN880451">
    <property type="protein sequence ID" value="KIY71673.1"/>
    <property type="molecule type" value="Genomic_DNA"/>
</dbReference>
<dbReference type="GO" id="GO:0008270">
    <property type="term" value="F:zinc ion binding"/>
    <property type="evidence" value="ECO:0007669"/>
    <property type="project" value="UniProtKB-KW"/>
</dbReference>
<evidence type="ECO:0000313" key="5">
    <source>
        <dbReference type="EMBL" id="KIY71673.1"/>
    </source>
</evidence>
<proteinExistence type="predicted"/>
<evidence type="ECO:0000313" key="6">
    <source>
        <dbReference type="Proteomes" id="UP000054007"/>
    </source>
</evidence>
<feature type="region of interest" description="Disordered" evidence="3">
    <location>
        <begin position="411"/>
        <end position="517"/>
    </location>
</feature>
<dbReference type="AlphaFoldDB" id="A0A0D7BMA1"/>
<feature type="compositionally biased region" description="Basic and acidic residues" evidence="3">
    <location>
        <begin position="506"/>
        <end position="517"/>
    </location>
</feature>
<keyword evidence="1" id="KW-0863">Zinc-finger</keyword>
<dbReference type="Gene3D" id="3.30.160.60">
    <property type="entry name" value="Classic Zinc Finger"/>
    <property type="match status" value="1"/>
</dbReference>
<dbReference type="SMART" id="SM00355">
    <property type="entry name" value="ZnF_C2H2"/>
    <property type="match status" value="3"/>
</dbReference>
<dbReference type="InterPro" id="IPR013087">
    <property type="entry name" value="Znf_C2H2_type"/>
</dbReference>
<evidence type="ECO:0000256" key="2">
    <source>
        <dbReference type="SAM" id="Coils"/>
    </source>
</evidence>
<feature type="compositionally biased region" description="Acidic residues" evidence="3">
    <location>
        <begin position="421"/>
        <end position="438"/>
    </location>
</feature>
<accession>A0A0D7BMA1</accession>
<dbReference type="Proteomes" id="UP000054007">
    <property type="component" value="Unassembled WGS sequence"/>
</dbReference>
<protein>
    <recommendedName>
        <fullName evidence="4">C2H2-type domain-containing protein</fullName>
    </recommendedName>
</protein>
<evidence type="ECO:0000256" key="1">
    <source>
        <dbReference type="PROSITE-ProRule" id="PRU00042"/>
    </source>
</evidence>
<feature type="compositionally biased region" description="Low complexity" evidence="3">
    <location>
        <begin position="358"/>
        <end position="373"/>
    </location>
</feature>
<dbReference type="PROSITE" id="PS00028">
    <property type="entry name" value="ZINC_FINGER_C2H2_1"/>
    <property type="match status" value="3"/>
</dbReference>
<organism evidence="5 6">
    <name type="scientific">Cylindrobasidium torrendii FP15055 ss-10</name>
    <dbReference type="NCBI Taxonomy" id="1314674"/>
    <lineage>
        <taxon>Eukaryota</taxon>
        <taxon>Fungi</taxon>
        <taxon>Dikarya</taxon>
        <taxon>Basidiomycota</taxon>
        <taxon>Agaricomycotina</taxon>
        <taxon>Agaricomycetes</taxon>
        <taxon>Agaricomycetidae</taxon>
        <taxon>Agaricales</taxon>
        <taxon>Marasmiineae</taxon>
        <taxon>Physalacriaceae</taxon>
        <taxon>Cylindrobasidium</taxon>
    </lineage>
</organism>